<dbReference type="EMBL" id="UZAI01017505">
    <property type="protein sequence ID" value="VDP25826.1"/>
    <property type="molecule type" value="Genomic_DNA"/>
</dbReference>
<evidence type="ECO:0000256" key="1">
    <source>
        <dbReference type="SAM" id="MobiDB-lite"/>
    </source>
</evidence>
<sequence>MEVVNRKPWTRVSCYLALVSKVYLQSWGNWCSLADSISCHPDSQSETLPLSYPGRDQSPVGLRCNHN</sequence>
<organism evidence="2 3">
    <name type="scientific">Schistosoma margrebowiei</name>
    <dbReference type="NCBI Taxonomy" id="48269"/>
    <lineage>
        <taxon>Eukaryota</taxon>
        <taxon>Metazoa</taxon>
        <taxon>Spiralia</taxon>
        <taxon>Lophotrochozoa</taxon>
        <taxon>Platyhelminthes</taxon>
        <taxon>Trematoda</taxon>
        <taxon>Digenea</taxon>
        <taxon>Strigeidida</taxon>
        <taxon>Schistosomatoidea</taxon>
        <taxon>Schistosomatidae</taxon>
        <taxon>Schistosoma</taxon>
    </lineage>
</organism>
<dbReference type="Proteomes" id="UP000277204">
    <property type="component" value="Unassembled WGS sequence"/>
</dbReference>
<accession>A0A3P8G475</accession>
<protein>
    <submittedName>
        <fullName evidence="2">Uncharacterized protein</fullName>
    </submittedName>
</protein>
<evidence type="ECO:0000313" key="2">
    <source>
        <dbReference type="EMBL" id="VDP25826.1"/>
    </source>
</evidence>
<evidence type="ECO:0000313" key="3">
    <source>
        <dbReference type="Proteomes" id="UP000277204"/>
    </source>
</evidence>
<reference evidence="2 3" key="1">
    <citation type="submission" date="2018-11" db="EMBL/GenBank/DDBJ databases">
        <authorList>
            <consortium name="Pathogen Informatics"/>
        </authorList>
    </citation>
    <scope>NUCLEOTIDE SEQUENCE [LARGE SCALE GENOMIC DNA]</scope>
    <source>
        <strain evidence="2 3">Zambia</strain>
    </source>
</reference>
<gene>
    <name evidence="2" type="ORF">SMRZ_LOCUS17938</name>
</gene>
<feature type="region of interest" description="Disordered" evidence="1">
    <location>
        <begin position="42"/>
        <end position="67"/>
    </location>
</feature>
<dbReference type="AlphaFoldDB" id="A0A3P8G475"/>
<proteinExistence type="predicted"/>
<keyword evidence="3" id="KW-1185">Reference proteome</keyword>
<name>A0A3P8G475_9TREM</name>